<dbReference type="AlphaFoldDB" id="A0A6M3LLN3"/>
<proteinExistence type="predicted"/>
<reference evidence="2" key="1">
    <citation type="submission" date="2020-03" db="EMBL/GenBank/DDBJ databases">
        <title>The deep terrestrial virosphere.</title>
        <authorList>
            <person name="Holmfeldt K."/>
            <person name="Nilsson E."/>
            <person name="Simone D."/>
            <person name="Lopez-Fernandez M."/>
            <person name="Wu X."/>
            <person name="de Brujin I."/>
            <person name="Lundin D."/>
            <person name="Andersson A."/>
            <person name="Bertilsson S."/>
            <person name="Dopson M."/>
        </authorList>
    </citation>
    <scope>NUCLEOTIDE SEQUENCE</scope>
    <source>
        <strain evidence="1">MM415A00246</strain>
        <strain evidence="2">MM415B04131</strain>
        <strain evidence="3">TM448B03079</strain>
    </source>
</reference>
<accession>A0A6M3LLN3</accession>
<name>A0A6M3LLN3_9ZZZZ</name>
<evidence type="ECO:0000313" key="3">
    <source>
        <dbReference type="EMBL" id="QJI02305.1"/>
    </source>
</evidence>
<dbReference type="EMBL" id="MT143171">
    <property type="protein sequence ID" value="QJA93715.1"/>
    <property type="molecule type" value="Genomic_DNA"/>
</dbReference>
<dbReference type="SUPFAM" id="SSF52309">
    <property type="entry name" value="N-(deoxy)ribosyltransferase-like"/>
    <property type="match status" value="1"/>
</dbReference>
<dbReference type="EMBL" id="MT144990">
    <property type="protein sequence ID" value="QJI02305.1"/>
    <property type="molecule type" value="Genomic_DNA"/>
</dbReference>
<dbReference type="Gene3D" id="3.40.50.450">
    <property type="match status" value="1"/>
</dbReference>
<evidence type="ECO:0000313" key="2">
    <source>
        <dbReference type="EMBL" id="QJA93715.1"/>
    </source>
</evidence>
<dbReference type="EMBL" id="MT142520">
    <property type="protein sequence ID" value="QJA83899.1"/>
    <property type="molecule type" value="Genomic_DNA"/>
</dbReference>
<keyword evidence="2" id="KW-0808">Transferase</keyword>
<dbReference type="InterPro" id="IPR007710">
    <property type="entry name" value="Nucleoside_deoxyribTrfase"/>
</dbReference>
<protein>
    <submittedName>
        <fullName evidence="2">Putative nucleoside deoxyribosyltransferase</fullName>
    </submittedName>
</protein>
<organism evidence="2">
    <name type="scientific">viral metagenome</name>
    <dbReference type="NCBI Taxonomy" id="1070528"/>
    <lineage>
        <taxon>unclassified sequences</taxon>
        <taxon>metagenomes</taxon>
        <taxon>organismal metagenomes</taxon>
    </lineage>
</organism>
<sequence>MPRVVKQEKIMKFFVSSNWSEKPLVADLQSWLQSKGHEITLDWTTFPDTLEGTPQETYLQNNAVLDIAGVRDCDILIALLTKDYVYRGTYCEMGAALALGKDVYLVGKYADACIFSYHPLVTKLEDMWALMRKVEGLHDKA</sequence>
<dbReference type="GO" id="GO:0016740">
    <property type="term" value="F:transferase activity"/>
    <property type="evidence" value="ECO:0007669"/>
    <property type="project" value="UniProtKB-KW"/>
</dbReference>
<dbReference type="Pfam" id="PF05014">
    <property type="entry name" value="Nuc_deoxyrib_tr"/>
    <property type="match status" value="1"/>
</dbReference>
<gene>
    <name evidence="1" type="ORF">MM415A00246_0021</name>
    <name evidence="2" type="ORF">MM415B04131_0011</name>
    <name evidence="3" type="ORF">TM448B03079_0009</name>
</gene>
<evidence type="ECO:0000313" key="1">
    <source>
        <dbReference type="EMBL" id="QJA83899.1"/>
    </source>
</evidence>